<dbReference type="Gene3D" id="3.40.50.720">
    <property type="entry name" value="NAD(P)-binding Rossmann-like Domain"/>
    <property type="match status" value="1"/>
</dbReference>
<evidence type="ECO:0000256" key="2">
    <source>
        <dbReference type="ARBA" id="ARBA00023002"/>
    </source>
</evidence>
<dbReference type="FunFam" id="3.40.50.720:FF:000084">
    <property type="entry name" value="Short-chain dehydrogenase reductase"/>
    <property type="match status" value="1"/>
</dbReference>
<dbReference type="PANTHER" id="PTHR42760">
    <property type="entry name" value="SHORT-CHAIN DEHYDROGENASES/REDUCTASES FAMILY MEMBER"/>
    <property type="match status" value="1"/>
</dbReference>
<reference evidence="3 4" key="1">
    <citation type="submission" date="2020-08" db="EMBL/GenBank/DDBJ databases">
        <title>Cohnella phylogeny.</title>
        <authorList>
            <person name="Dunlap C."/>
        </authorList>
    </citation>
    <scope>NUCLEOTIDE SEQUENCE [LARGE SCALE GENOMIC DNA]</scope>
    <source>
        <strain evidence="3 4">CBP 2801</strain>
    </source>
</reference>
<protein>
    <submittedName>
        <fullName evidence="3">SDR family oxidoreductase</fullName>
    </submittedName>
</protein>
<keyword evidence="2" id="KW-0560">Oxidoreductase</keyword>
<dbReference type="PRINTS" id="PR00080">
    <property type="entry name" value="SDRFAMILY"/>
</dbReference>
<dbReference type="InterPro" id="IPR020904">
    <property type="entry name" value="Sc_DH/Rdtase_CS"/>
</dbReference>
<dbReference type="EMBL" id="JACJVO010000046">
    <property type="protein sequence ID" value="MBB6735263.1"/>
    <property type="molecule type" value="Genomic_DNA"/>
</dbReference>
<dbReference type="Pfam" id="PF13561">
    <property type="entry name" value="adh_short_C2"/>
    <property type="match status" value="1"/>
</dbReference>
<dbReference type="AlphaFoldDB" id="A0A7X0W0N9"/>
<organism evidence="3 4">
    <name type="scientific">Cohnella zeiphila</name>
    <dbReference type="NCBI Taxonomy" id="2761120"/>
    <lineage>
        <taxon>Bacteria</taxon>
        <taxon>Bacillati</taxon>
        <taxon>Bacillota</taxon>
        <taxon>Bacilli</taxon>
        <taxon>Bacillales</taxon>
        <taxon>Paenibacillaceae</taxon>
        <taxon>Cohnella</taxon>
    </lineage>
</organism>
<dbReference type="SUPFAM" id="SSF51735">
    <property type="entry name" value="NAD(P)-binding Rossmann-fold domains"/>
    <property type="match status" value="1"/>
</dbReference>
<dbReference type="PANTHER" id="PTHR42760:SF133">
    <property type="entry name" value="3-OXOACYL-[ACYL-CARRIER-PROTEIN] REDUCTASE"/>
    <property type="match status" value="1"/>
</dbReference>
<dbReference type="GO" id="GO:0008206">
    <property type="term" value="P:bile acid metabolic process"/>
    <property type="evidence" value="ECO:0007669"/>
    <property type="project" value="UniProtKB-ARBA"/>
</dbReference>
<evidence type="ECO:0000313" key="3">
    <source>
        <dbReference type="EMBL" id="MBB6735263.1"/>
    </source>
</evidence>
<evidence type="ECO:0000313" key="4">
    <source>
        <dbReference type="Proteomes" id="UP000564644"/>
    </source>
</evidence>
<comment type="similarity">
    <text evidence="1">Belongs to the short-chain dehydrogenases/reductases (SDR) family.</text>
</comment>
<dbReference type="GO" id="GO:0016616">
    <property type="term" value="F:oxidoreductase activity, acting on the CH-OH group of donors, NAD or NADP as acceptor"/>
    <property type="evidence" value="ECO:0007669"/>
    <property type="project" value="TreeGrafter"/>
</dbReference>
<dbReference type="InterPro" id="IPR036291">
    <property type="entry name" value="NAD(P)-bd_dom_sf"/>
</dbReference>
<name>A0A7X0W0N9_9BACL</name>
<accession>A0A7X0W0N9</accession>
<sequence>MNITLTGKTAIVTGASRGIGLATVRALAEAGANVAAAARQLSDGLSELAVSHGVLPVIANTATEEGARQAAEAAASRFGRLDILVNNIGATDPRGGAGFLALADSEWAEMLDVNLMSVVRMTRAALPLLTERGGSIVSVSSMNAKLPNPYIISYSAAKAAVTNLSRNLAEEFASRGVRINTVAPGPTRTDMWAGRLPDGEENIREFAKDRGISLGRFAEPEEVADLIVFLSSDRAAMITGADYIIDGGLVKTVH</sequence>
<dbReference type="PROSITE" id="PS00061">
    <property type="entry name" value="ADH_SHORT"/>
    <property type="match status" value="1"/>
</dbReference>
<dbReference type="NCBIfam" id="NF005095">
    <property type="entry name" value="PRK06523.1"/>
    <property type="match status" value="1"/>
</dbReference>
<dbReference type="Proteomes" id="UP000564644">
    <property type="component" value="Unassembled WGS sequence"/>
</dbReference>
<evidence type="ECO:0000256" key="1">
    <source>
        <dbReference type="ARBA" id="ARBA00006484"/>
    </source>
</evidence>
<keyword evidence="4" id="KW-1185">Reference proteome</keyword>
<dbReference type="PRINTS" id="PR00081">
    <property type="entry name" value="GDHRDH"/>
</dbReference>
<comment type="caution">
    <text evidence="3">The sequence shown here is derived from an EMBL/GenBank/DDBJ whole genome shotgun (WGS) entry which is preliminary data.</text>
</comment>
<dbReference type="RefSeq" id="WP_185132920.1">
    <property type="nucleotide sequence ID" value="NZ_JACJVO010000046.1"/>
</dbReference>
<dbReference type="CDD" id="cd05233">
    <property type="entry name" value="SDR_c"/>
    <property type="match status" value="1"/>
</dbReference>
<gene>
    <name evidence="3" type="ORF">H7C18_30555</name>
</gene>
<proteinExistence type="inferred from homology"/>
<dbReference type="InterPro" id="IPR002347">
    <property type="entry name" value="SDR_fam"/>
</dbReference>